<feature type="region of interest" description="Disordered" evidence="2">
    <location>
        <begin position="829"/>
        <end position="988"/>
    </location>
</feature>
<gene>
    <name evidence="4" type="ORF">UY92_C0001G0071</name>
</gene>
<proteinExistence type="predicted"/>
<keyword evidence="1" id="KW-0677">Repeat</keyword>
<dbReference type="Proteomes" id="UP000033870">
    <property type="component" value="Unassembled WGS sequence"/>
</dbReference>
<name>A0A0G2ANY3_9BACT</name>
<evidence type="ECO:0000256" key="1">
    <source>
        <dbReference type="ARBA" id="ARBA00022737"/>
    </source>
</evidence>
<evidence type="ECO:0000313" key="4">
    <source>
        <dbReference type="EMBL" id="KKW43057.1"/>
    </source>
</evidence>
<feature type="compositionally biased region" description="Low complexity" evidence="2">
    <location>
        <begin position="927"/>
        <end position="940"/>
    </location>
</feature>
<dbReference type="AlphaFoldDB" id="A0A0G2ANY3"/>
<feature type="domain" description="Fibronectin type-III" evidence="3">
    <location>
        <begin position="362"/>
        <end position="458"/>
    </location>
</feature>
<organism evidence="4 5">
    <name type="scientific">Candidatus Magasanikbacteria bacterium GW2011_GWA2_56_11</name>
    <dbReference type="NCBI Taxonomy" id="1619044"/>
    <lineage>
        <taxon>Bacteria</taxon>
        <taxon>Candidatus Magasanikiibacteriota</taxon>
    </lineage>
</organism>
<feature type="compositionally biased region" description="Basic and acidic residues" evidence="2">
    <location>
        <begin position="944"/>
        <end position="955"/>
    </location>
</feature>
<reference evidence="4 5" key="1">
    <citation type="journal article" date="2015" name="Nature">
        <title>rRNA introns, odd ribosomes, and small enigmatic genomes across a large radiation of phyla.</title>
        <authorList>
            <person name="Brown C.T."/>
            <person name="Hug L.A."/>
            <person name="Thomas B.C."/>
            <person name="Sharon I."/>
            <person name="Castelle C.J."/>
            <person name="Singh A."/>
            <person name="Wilkins M.J."/>
            <person name="Williams K.H."/>
            <person name="Banfield J.F."/>
        </authorList>
    </citation>
    <scope>NUCLEOTIDE SEQUENCE [LARGE SCALE GENOMIC DNA]</scope>
</reference>
<evidence type="ECO:0000313" key="5">
    <source>
        <dbReference type="Proteomes" id="UP000033870"/>
    </source>
</evidence>
<protein>
    <submittedName>
        <fullName evidence="4">Outer membrane adhesin like protein proteiin</fullName>
    </submittedName>
</protein>
<dbReference type="PROSITE" id="PS50853">
    <property type="entry name" value="FN3"/>
    <property type="match status" value="3"/>
</dbReference>
<dbReference type="Gene3D" id="2.60.40.10">
    <property type="entry name" value="Immunoglobulins"/>
    <property type="match status" value="4"/>
</dbReference>
<dbReference type="SMART" id="SM00060">
    <property type="entry name" value="FN3"/>
    <property type="match status" value="4"/>
</dbReference>
<dbReference type="SUPFAM" id="SSF49265">
    <property type="entry name" value="Fibronectin type III"/>
    <property type="match status" value="3"/>
</dbReference>
<dbReference type="PANTHER" id="PTHR46708:SF2">
    <property type="entry name" value="FIBRONECTIN TYPE-III DOMAIN-CONTAINING PROTEIN"/>
    <property type="match status" value="1"/>
</dbReference>
<feature type="domain" description="Fibronectin type-III" evidence="3">
    <location>
        <begin position="743"/>
        <end position="829"/>
    </location>
</feature>
<feature type="compositionally biased region" description="Low complexity" evidence="2">
    <location>
        <begin position="837"/>
        <end position="849"/>
    </location>
</feature>
<evidence type="ECO:0000259" key="3">
    <source>
        <dbReference type="PROSITE" id="PS50853"/>
    </source>
</evidence>
<dbReference type="PANTHER" id="PTHR46708">
    <property type="entry name" value="TENASCIN"/>
    <property type="match status" value="1"/>
</dbReference>
<dbReference type="Pfam" id="PF00041">
    <property type="entry name" value="fn3"/>
    <property type="match status" value="1"/>
</dbReference>
<dbReference type="PATRIC" id="fig|1619044.3.peg.80"/>
<dbReference type="InterPro" id="IPR050991">
    <property type="entry name" value="ECM_Regulatory_Proteins"/>
</dbReference>
<accession>A0A0G2ANY3</accession>
<dbReference type="InterPro" id="IPR013783">
    <property type="entry name" value="Ig-like_fold"/>
</dbReference>
<dbReference type="CDD" id="cd00063">
    <property type="entry name" value="FN3"/>
    <property type="match status" value="2"/>
</dbReference>
<feature type="domain" description="Fibronectin type-III" evidence="3">
    <location>
        <begin position="554"/>
        <end position="655"/>
    </location>
</feature>
<sequence length="1138" mass="120852">MASKAYKFKGGIDEAAIYNRVLTTEELSARYRRGAVKWNLQARSCANADCAGAVFVGPDGTAGSYYSEGQNSTSSTPSFGLVTAPAARYFQYSLQLQTTTSSPAINAVSVLPDHFYADAPAIVPQSSSALAYSSALLGFSAAESGAGRVYYQLTNNADAVSPTWYFWNGSSWTAAVNPTDYNTSSTINEAITSFHTQLGSGNFSWRAFLTSSGGADPVGLSWVSVAYNQPPLAPEALYAGSTQAQSGATNPTDISSATPHFSGVYQDNDPVAEGTKARIQVSVDPTFSSVTHWDSGEVGAIIAPTATSTRIADIVYGSFGAAPLQPLSLDDGQITYYWRLQLGDDHSFGPFSQGGFFTLLDKPSAPASMSASRTNDTFLLNWQDLSTNEDSFVVERADDTGSGQGDWIVVATLPANATSYHDTATRASAQYWYRVMAANQAGSSEPATDNVSHYTTPAAPTNVFAQYGPDSAFSVNYTAVGAVENIFSVERCVNADCDNSAYTPVLGSPFSSSPQIDNLVSPNSRYRYRVRVGSEETTTSTFGYSDYEYTPPSAPTGVQAQYVSDDRIQLTWQDTSGYESGFVVYAAEDGGEYQAVSSTAAYTVGQNVAAYTYVLGAKDHSYKFKIRAYIGGTSANPELFSADSNETEVVYTSPSAPVMESPTVLSATSVQWNFSSSSVLAGGWRVYSLAGTVVSTLTTNSATSITEDNLSPGTCYTRRLAAFTPSSESALSSEKMACTWAQPPAGPQASSLTEGSLVLTWSTGNNSTSTEYLAVNTVTGANSGWKTENTWLVSGLSCGTQYAFNVKARNLAGVETGNSDTLTVATAACGESDTETESSGWSQSESVSIEPDETAETPLSVPVSGPGPSLTTTPVDGRGGTLPDKLPVEELPPASSTLPVLPPAEIISSTPPVPEEIPDSLPATKKVLPPSVPSSSPVAVIPQEKTKPLAAKKNELQPAVPVPPPATEETTRPEISAPAEPQSGAGSLSPEIKAEIEDKATLLAVVDQPVPRYYRLVSQPVEAVKGESIQILVHPKKPVHSITARVYLEDGKELSAEKTKWLQAFMLEAADASSPVYRGTVSSAGLAEGKYRLQVSFNHEDGTKQHLERVIEVKKNEASVEEKSRWQRFRQLIKPANN</sequence>
<comment type="caution">
    <text evidence="4">The sequence shown here is derived from an EMBL/GenBank/DDBJ whole genome shotgun (WGS) entry which is preliminary data.</text>
</comment>
<dbReference type="InterPro" id="IPR003961">
    <property type="entry name" value="FN3_dom"/>
</dbReference>
<dbReference type="STRING" id="1619044.UY92_C0001G0071"/>
<dbReference type="InterPro" id="IPR036116">
    <property type="entry name" value="FN3_sf"/>
</dbReference>
<feature type="compositionally biased region" description="Low complexity" evidence="2">
    <location>
        <begin position="857"/>
        <end position="871"/>
    </location>
</feature>
<dbReference type="EMBL" id="LCRX01000001">
    <property type="protein sequence ID" value="KKW43057.1"/>
    <property type="molecule type" value="Genomic_DNA"/>
</dbReference>
<evidence type="ECO:0000256" key="2">
    <source>
        <dbReference type="SAM" id="MobiDB-lite"/>
    </source>
</evidence>